<protein>
    <recommendedName>
        <fullName evidence="5">Lipoprotein</fullName>
    </recommendedName>
</protein>
<evidence type="ECO:0008006" key="5">
    <source>
        <dbReference type="Google" id="ProtNLM"/>
    </source>
</evidence>
<dbReference type="PROSITE" id="PS51257">
    <property type="entry name" value="PROKAR_LIPOPROTEIN"/>
    <property type="match status" value="1"/>
</dbReference>
<feature type="region of interest" description="Disordered" evidence="1">
    <location>
        <begin position="29"/>
        <end position="88"/>
    </location>
</feature>
<evidence type="ECO:0000256" key="1">
    <source>
        <dbReference type="SAM" id="MobiDB-lite"/>
    </source>
</evidence>
<feature type="chain" id="PRO_5020514945" description="Lipoprotein" evidence="2">
    <location>
        <begin position="23"/>
        <end position="373"/>
    </location>
</feature>
<gene>
    <name evidence="3" type="ORF">DES49_2643</name>
</gene>
<organism evidence="3 4">
    <name type="scientific">Halospina denitrificans</name>
    <dbReference type="NCBI Taxonomy" id="332522"/>
    <lineage>
        <taxon>Bacteria</taxon>
        <taxon>Pseudomonadati</taxon>
        <taxon>Pseudomonadota</taxon>
        <taxon>Gammaproteobacteria</taxon>
        <taxon>Halospina</taxon>
    </lineage>
</organism>
<comment type="caution">
    <text evidence="3">The sequence shown here is derived from an EMBL/GenBank/DDBJ whole genome shotgun (WGS) entry which is preliminary data.</text>
</comment>
<feature type="signal peptide" evidence="2">
    <location>
        <begin position="1"/>
        <end position="22"/>
    </location>
</feature>
<keyword evidence="4" id="KW-1185">Reference proteome</keyword>
<accession>A0A4R7JJU6</accession>
<dbReference type="AlphaFoldDB" id="A0A4R7JJU6"/>
<feature type="compositionally biased region" description="Basic and acidic residues" evidence="1">
    <location>
        <begin position="59"/>
        <end position="70"/>
    </location>
</feature>
<name>A0A4R7JJU6_9GAMM</name>
<dbReference type="Proteomes" id="UP000295830">
    <property type="component" value="Unassembled WGS sequence"/>
</dbReference>
<sequence length="373" mass="41031">MYKQAMRTLAALLALSVVSVSGCMSLQGLDPQPIPESETEQSRHGGEDSAAENTSEAQQAEREGGEREPIETVSPAPEPMPWEQDRDFSGKGAVATLDDVNTALAGLYRMSSLAFMAPVIKHVESVIGLQLGGNLAASTHECPQGGSFRREWDNDSSHGGKPRTIRYEFNECQGRFHEGHLVRLNGAYSRSFEPVAEEDHVRLDIDVTGWLIDADGEETPIRLHGTQKNERPQEGGIIRETPKLELYVGDTYMALVSFREAMTVIEPQNPDEEFPAFSSSFETEYAGQLVSSRLGGTLEVSTPVRLMEQQPACAASGVYRFAGKTLADVRYGPDTGTMDRLVVEIDHARLEGFDSCDAFIRALGFEGRRIRPY</sequence>
<evidence type="ECO:0000256" key="2">
    <source>
        <dbReference type="SAM" id="SignalP"/>
    </source>
</evidence>
<dbReference type="RefSeq" id="WP_133736885.1">
    <property type="nucleotide sequence ID" value="NZ_SOAX01000007.1"/>
</dbReference>
<evidence type="ECO:0000313" key="3">
    <source>
        <dbReference type="EMBL" id="TDT37686.1"/>
    </source>
</evidence>
<dbReference type="EMBL" id="SOAX01000007">
    <property type="protein sequence ID" value="TDT37686.1"/>
    <property type="molecule type" value="Genomic_DNA"/>
</dbReference>
<proteinExistence type="predicted"/>
<keyword evidence="2" id="KW-0732">Signal</keyword>
<evidence type="ECO:0000313" key="4">
    <source>
        <dbReference type="Proteomes" id="UP000295830"/>
    </source>
</evidence>
<reference evidence="3 4" key="1">
    <citation type="submission" date="2019-03" db="EMBL/GenBank/DDBJ databases">
        <title>Genomic Encyclopedia of Type Strains, Phase IV (KMG-IV): sequencing the most valuable type-strain genomes for metagenomic binning, comparative biology and taxonomic classification.</title>
        <authorList>
            <person name="Goeker M."/>
        </authorList>
    </citation>
    <scope>NUCLEOTIDE SEQUENCE [LARGE SCALE GENOMIC DNA]</scope>
    <source>
        <strain evidence="3 4">DSM 15505</strain>
    </source>
</reference>
<dbReference type="OrthoDB" id="6179676at2"/>